<dbReference type="SUPFAM" id="SSF56349">
    <property type="entry name" value="DNA breaking-rejoining enzymes"/>
    <property type="match status" value="1"/>
</dbReference>
<dbReference type="GO" id="GO:0006310">
    <property type="term" value="P:DNA recombination"/>
    <property type="evidence" value="ECO:0007669"/>
    <property type="project" value="UniProtKB-KW"/>
</dbReference>
<dbReference type="InterPro" id="IPR002104">
    <property type="entry name" value="Integrase_catalytic"/>
</dbReference>
<dbReference type="OrthoDB" id="9801717at2"/>
<evidence type="ECO:0000256" key="5">
    <source>
        <dbReference type="PROSITE-ProRule" id="PRU01248"/>
    </source>
</evidence>
<dbReference type="NCBIfam" id="NF040815">
    <property type="entry name" value="recomb_XerA_Arch"/>
    <property type="match status" value="1"/>
</dbReference>
<evidence type="ECO:0000313" key="8">
    <source>
        <dbReference type="EMBL" id="AEA33738.1"/>
    </source>
</evidence>
<dbReference type="InterPro" id="IPR004107">
    <property type="entry name" value="Integrase_SAM-like_N"/>
</dbReference>
<evidence type="ECO:0000259" key="6">
    <source>
        <dbReference type="PROSITE" id="PS51898"/>
    </source>
</evidence>
<dbReference type="AlphaFoldDB" id="F2LVF4"/>
<keyword evidence="3 5" id="KW-0238">DNA-binding</keyword>
<evidence type="ECO:0000256" key="1">
    <source>
        <dbReference type="ARBA" id="ARBA00022829"/>
    </source>
</evidence>
<sequence length="279" mass="32294">MDIDRLIDRFLFSLKVRGFSDNTISSYANDLSLVSNFFKDKMLDDNGVGNFVLWLSQKNYKPSSFNRKLSSFRSFLKFLTKEGLCNIDVSSIKNKKYSRKVPRYIPFETIKKVMEDKKTGLFVELIYSSGLRVSELVNLRVSDIIFDAGFIRVRGKGSKERLVPVGNGTLKRLKSYIENARKNIKNSSNNDYLFLSSWGRPFSRQGLWKLIKRSFKKEGIDVHPHMLRHMFATHMIENGANIRAVQEMLGHRSITTTQIYTDITDKAVEDVFHNLEILK</sequence>
<dbReference type="Gene3D" id="1.10.150.130">
    <property type="match status" value="1"/>
</dbReference>
<dbReference type="CDD" id="cd00798">
    <property type="entry name" value="INT_XerDC_C"/>
    <property type="match status" value="1"/>
</dbReference>
<protein>
    <submittedName>
        <fullName evidence="8">Tyrosine recombinase xerC</fullName>
    </submittedName>
</protein>
<organism evidence="8 9">
    <name type="scientific">Hippea maritima (strain ATCC 700847 / DSM 10411 / MH2)</name>
    <dbReference type="NCBI Taxonomy" id="760142"/>
    <lineage>
        <taxon>Bacteria</taxon>
        <taxon>Pseudomonadati</taxon>
        <taxon>Campylobacterota</taxon>
        <taxon>Desulfurellia</taxon>
        <taxon>Desulfurellales</taxon>
        <taxon>Hippeaceae</taxon>
        <taxon>Hippea</taxon>
    </lineage>
</organism>
<dbReference type="InterPro" id="IPR013762">
    <property type="entry name" value="Integrase-like_cat_sf"/>
</dbReference>
<evidence type="ECO:0000256" key="4">
    <source>
        <dbReference type="ARBA" id="ARBA00023172"/>
    </source>
</evidence>
<dbReference type="eggNOG" id="COG4974">
    <property type="taxonomic scope" value="Bacteria"/>
</dbReference>
<dbReference type="GO" id="GO:0003677">
    <property type="term" value="F:DNA binding"/>
    <property type="evidence" value="ECO:0007669"/>
    <property type="project" value="UniProtKB-UniRule"/>
</dbReference>
<name>F2LVF4_HIPMA</name>
<dbReference type="InterPro" id="IPR011010">
    <property type="entry name" value="DNA_brk_join_enz"/>
</dbReference>
<accession>F2LVF4</accession>
<feature type="domain" description="Tyr recombinase" evidence="6">
    <location>
        <begin position="100"/>
        <end position="273"/>
    </location>
</feature>
<dbReference type="PANTHER" id="PTHR30349">
    <property type="entry name" value="PHAGE INTEGRASE-RELATED"/>
    <property type="match status" value="1"/>
</dbReference>
<dbReference type="FunCoup" id="F2LVF4">
    <property type="interactions" value="175"/>
</dbReference>
<dbReference type="PROSITE" id="PS51898">
    <property type="entry name" value="TYR_RECOMBINASE"/>
    <property type="match status" value="1"/>
</dbReference>
<evidence type="ECO:0000259" key="7">
    <source>
        <dbReference type="PROSITE" id="PS51900"/>
    </source>
</evidence>
<keyword evidence="1" id="KW-0159">Chromosome partition</keyword>
<keyword evidence="9" id="KW-1185">Reference proteome</keyword>
<dbReference type="STRING" id="760142.Hipma_0768"/>
<reference evidence="9" key="2">
    <citation type="submission" date="2011-03" db="EMBL/GenBank/DDBJ databases">
        <title>The complete genome of Hippea maritima DSM 10411.</title>
        <authorList>
            <consortium name="US DOE Joint Genome Institute (JGI-PGF)"/>
            <person name="Lucas S."/>
            <person name="Copeland A."/>
            <person name="Lapidus A."/>
            <person name="Bruce D."/>
            <person name="Goodwin L."/>
            <person name="Pitluck S."/>
            <person name="Peters L."/>
            <person name="Kyrpides N."/>
            <person name="Mavromatis K."/>
            <person name="Pagani I."/>
            <person name="Ivanova N."/>
            <person name="Mikhailova N."/>
            <person name="Lu M."/>
            <person name="Detter J.C."/>
            <person name="Tapia R."/>
            <person name="Han C."/>
            <person name="Land M."/>
            <person name="Hauser L."/>
            <person name="Markowitz V."/>
            <person name="Cheng J.-F."/>
            <person name="Hugenholtz P."/>
            <person name="Woyke T."/>
            <person name="Wu D."/>
            <person name="Spring S."/>
            <person name="Schroeder M."/>
            <person name="Brambilla E."/>
            <person name="Klenk H.-P."/>
            <person name="Eisen J.A."/>
        </authorList>
    </citation>
    <scope>NUCLEOTIDE SEQUENCE [LARGE SCALE GENOMIC DNA]</scope>
    <source>
        <strain evidence="9">ATCC 700847 / DSM 10411 / MH2</strain>
    </source>
</reference>
<dbReference type="Pfam" id="PF02899">
    <property type="entry name" value="Phage_int_SAM_1"/>
    <property type="match status" value="1"/>
</dbReference>
<keyword evidence="4" id="KW-0233">DNA recombination</keyword>
<dbReference type="GO" id="GO:0015074">
    <property type="term" value="P:DNA integration"/>
    <property type="evidence" value="ECO:0007669"/>
    <property type="project" value="UniProtKB-KW"/>
</dbReference>
<dbReference type="Pfam" id="PF00589">
    <property type="entry name" value="Phage_integrase"/>
    <property type="match status" value="1"/>
</dbReference>
<evidence type="ECO:0000313" key="9">
    <source>
        <dbReference type="Proteomes" id="UP000008139"/>
    </source>
</evidence>
<dbReference type="GO" id="GO:0007059">
    <property type="term" value="P:chromosome segregation"/>
    <property type="evidence" value="ECO:0007669"/>
    <property type="project" value="UniProtKB-KW"/>
</dbReference>
<evidence type="ECO:0000256" key="2">
    <source>
        <dbReference type="ARBA" id="ARBA00022908"/>
    </source>
</evidence>
<dbReference type="EMBL" id="CP002606">
    <property type="protein sequence ID" value="AEA33738.1"/>
    <property type="molecule type" value="Genomic_DNA"/>
</dbReference>
<gene>
    <name evidence="8" type="ordered locus">Hipma_0768</name>
</gene>
<reference evidence="8 9" key="1">
    <citation type="journal article" date="2011" name="Stand. Genomic Sci.">
        <title>Complete genome sequence of the thermophilic sulfur-reducer Hippea maritima type strain (MH(2)).</title>
        <authorList>
            <person name="Huntemann M."/>
            <person name="Lu M."/>
            <person name="Nolan M."/>
            <person name="Lapidus A."/>
            <person name="Lucas S."/>
            <person name="Hammon N."/>
            <person name="Deshpande S."/>
            <person name="Cheng J.F."/>
            <person name="Tapia R."/>
            <person name="Han C."/>
            <person name="Goodwin L."/>
            <person name="Pitluck S."/>
            <person name="Liolios K."/>
            <person name="Pagani I."/>
            <person name="Ivanova N."/>
            <person name="Ovchinikova G."/>
            <person name="Pati A."/>
            <person name="Chen A."/>
            <person name="Palaniappan K."/>
            <person name="Land M."/>
            <person name="Hauser L."/>
            <person name="Jeffries C.D."/>
            <person name="Detter J.C."/>
            <person name="Brambilla E.M."/>
            <person name="Rohde M."/>
            <person name="Spring S."/>
            <person name="Goker M."/>
            <person name="Woyke T."/>
            <person name="Bristow J."/>
            <person name="Eisen J.A."/>
            <person name="Markowitz V."/>
            <person name="Hugenholtz P."/>
            <person name="Kyrpides N.C."/>
            <person name="Klenk H.P."/>
            <person name="Mavromatis K."/>
        </authorList>
    </citation>
    <scope>NUCLEOTIDE SEQUENCE [LARGE SCALE GENOMIC DNA]</scope>
    <source>
        <strain evidence="9">ATCC 700847 / DSM 10411 / MH2</strain>
    </source>
</reference>
<proteinExistence type="predicted"/>
<dbReference type="Proteomes" id="UP000008139">
    <property type="component" value="Chromosome"/>
</dbReference>
<dbReference type="InterPro" id="IPR050090">
    <property type="entry name" value="Tyrosine_recombinase_XerCD"/>
</dbReference>
<dbReference type="InParanoid" id="F2LVF4"/>
<evidence type="ECO:0000256" key="3">
    <source>
        <dbReference type="ARBA" id="ARBA00023125"/>
    </source>
</evidence>
<dbReference type="Gene3D" id="1.10.443.10">
    <property type="entry name" value="Intergrase catalytic core"/>
    <property type="match status" value="1"/>
</dbReference>
<dbReference type="PANTHER" id="PTHR30349:SF81">
    <property type="entry name" value="TYROSINE RECOMBINASE XERC"/>
    <property type="match status" value="1"/>
</dbReference>
<dbReference type="KEGG" id="hmr:Hipma_0768"/>
<dbReference type="RefSeq" id="WP_013681779.1">
    <property type="nucleotide sequence ID" value="NC_015318.1"/>
</dbReference>
<feature type="domain" description="Core-binding (CB)" evidence="7">
    <location>
        <begin position="1"/>
        <end position="80"/>
    </location>
</feature>
<keyword evidence="2" id="KW-0229">DNA integration</keyword>
<dbReference type="InterPro" id="IPR010998">
    <property type="entry name" value="Integrase_recombinase_N"/>
</dbReference>
<dbReference type="HOGENOM" id="CLU_027562_9_6_7"/>
<dbReference type="PROSITE" id="PS51900">
    <property type="entry name" value="CB"/>
    <property type="match status" value="1"/>
</dbReference>
<dbReference type="InterPro" id="IPR044068">
    <property type="entry name" value="CB"/>
</dbReference>